<feature type="site" description="Important for catalytic activity, responsible for pKa modulation of the active site Glu and correct orientation of both the proton donor and substrate" evidence="5">
    <location>
        <position position="122"/>
    </location>
</feature>
<evidence type="ECO:0000259" key="7">
    <source>
        <dbReference type="Pfam" id="PF17851"/>
    </source>
</evidence>
<dbReference type="InterPro" id="IPR041542">
    <property type="entry name" value="GH43_C2"/>
</dbReference>
<dbReference type="RefSeq" id="WP_154780691.1">
    <property type="nucleotide sequence ID" value="NZ_WMBC01000011.1"/>
</dbReference>
<dbReference type="PANTHER" id="PTHR42812:SF12">
    <property type="entry name" value="BETA-XYLOSIDASE-RELATED"/>
    <property type="match status" value="1"/>
</dbReference>
<dbReference type="Gene3D" id="2.60.120.200">
    <property type="match status" value="1"/>
</dbReference>
<dbReference type="SUPFAM" id="SSF75005">
    <property type="entry name" value="Arabinanase/levansucrase/invertase"/>
    <property type="match status" value="1"/>
</dbReference>
<evidence type="ECO:0000256" key="1">
    <source>
        <dbReference type="ARBA" id="ARBA00009865"/>
    </source>
</evidence>
<comment type="caution">
    <text evidence="8">The sequence shown here is derived from an EMBL/GenBank/DDBJ whole genome shotgun (WGS) entry which is preliminary data.</text>
</comment>
<comment type="similarity">
    <text evidence="1 6">Belongs to the glycosyl hydrolase 43 family.</text>
</comment>
<dbReference type="AlphaFoldDB" id="A0A844GN24"/>
<dbReference type="GO" id="GO:0004553">
    <property type="term" value="F:hydrolase activity, hydrolyzing O-glycosyl compounds"/>
    <property type="evidence" value="ECO:0007669"/>
    <property type="project" value="InterPro"/>
</dbReference>
<dbReference type="InterPro" id="IPR013320">
    <property type="entry name" value="ConA-like_dom_sf"/>
</dbReference>
<evidence type="ECO:0000256" key="6">
    <source>
        <dbReference type="RuleBase" id="RU361187"/>
    </source>
</evidence>
<dbReference type="Gene3D" id="2.115.10.20">
    <property type="entry name" value="Glycosyl hydrolase domain, family 43"/>
    <property type="match status" value="1"/>
</dbReference>
<dbReference type="SUPFAM" id="SSF49899">
    <property type="entry name" value="Concanavalin A-like lectins/glucanases"/>
    <property type="match status" value="1"/>
</dbReference>
<evidence type="ECO:0000256" key="2">
    <source>
        <dbReference type="ARBA" id="ARBA00022801"/>
    </source>
</evidence>
<feature type="active site" description="Proton donor" evidence="4">
    <location>
        <position position="184"/>
    </location>
</feature>
<dbReference type="InterPro" id="IPR051795">
    <property type="entry name" value="Glycosyl_Hydrlase_43"/>
</dbReference>
<evidence type="ECO:0000256" key="3">
    <source>
        <dbReference type="ARBA" id="ARBA00023295"/>
    </source>
</evidence>
<keyword evidence="2 6" id="KW-0378">Hydrolase</keyword>
<feature type="domain" description="Beta-xylosidase C-terminal Concanavalin A-like" evidence="7">
    <location>
        <begin position="329"/>
        <end position="513"/>
    </location>
</feature>
<name>A0A844GN24_9FIRM</name>
<organism evidence="8 9">
    <name type="scientific">Blautia luti DSM 14534 = JCM 17040</name>
    <dbReference type="NCBI Taxonomy" id="649762"/>
    <lineage>
        <taxon>Bacteria</taxon>
        <taxon>Bacillati</taxon>
        <taxon>Bacillota</taxon>
        <taxon>Clostridia</taxon>
        <taxon>Lachnospirales</taxon>
        <taxon>Lachnospiraceae</taxon>
        <taxon>Blautia</taxon>
    </lineage>
</organism>
<evidence type="ECO:0000256" key="5">
    <source>
        <dbReference type="PIRSR" id="PIRSR606710-2"/>
    </source>
</evidence>
<evidence type="ECO:0000313" key="9">
    <source>
        <dbReference type="Proteomes" id="UP000437824"/>
    </source>
</evidence>
<proteinExistence type="inferred from homology"/>
<dbReference type="PANTHER" id="PTHR42812">
    <property type="entry name" value="BETA-XYLOSIDASE"/>
    <property type="match status" value="1"/>
</dbReference>
<evidence type="ECO:0000313" key="8">
    <source>
        <dbReference type="EMBL" id="MTD62100.1"/>
    </source>
</evidence>
<dbReference type="Pfam" id="PF04616">
    <property type="entry name" value="Glyco_hydro_43"/>
    <property type="match status" value="1"/>
</dbReference>
<sequence length="516" mass="58800">MISCKNPILNGFYPDPSICRVGEWFYLVNSTFAYYPGIPIFRSRNLAQWEQIGNVLTRESQVPLRGSGHNEGIYAPTIRWHEGTFYIITTNVAGGGNFIVTAKDPAGPWSEPYFLEEAEGIDPSLFFDDDGSCYYIGQRQNSDGSRYFGDCEIWIRKLNPETFELEGEAHPVLYGFQKNAVWPEGPHLYKRNGYYYILHAESGTEQYHCEVAARSRNIFGPYEYARTNPILTHRHLGSRAEITCVGHCDLTEDQAGNWYMVVLGCRPQDGKTFRGRETFLAKVEWEDDWPVVNPGIGMIQKEVELPGEKDTLMPESLSESREYLFKDLQEKQLPPEFLMLRNPDTDAYVLDNECLMLPAKAVTLKDKATPSYVALRQTSAQFLAETEFTLKGQPKDRAGIAYIQNDQNYLCVEYEEDESYGRVYVTACIGGENKILAERKTEIRLCQNLRLIVNKNCAEAWLKKGDIWECVLENIDISYMCSESAGGFTGCTVGMYTHSGEKQSSGYTKFYRFVLK</sequence>
<dbReference type="Pfam" id="PF17851">
    <property type="entry name" value="GH43_C2"/>
    <property type="match status" value="1"/>
</dbReference>
<dbReference type="InterPro" id="IPR023296">
    <property type="entry name" value="Glyco_hydro_beta-prop_sf"/>
</dbReference>
<feature type="active site" description="Proton acceptor" evidence="4">
    <location>
        <position position="15"/>
    </location>
</feature>
<protein>
    <submittedName>
        <fullName evidence="8">Family 43 glycosylhydrolase</fullName>
    </submittedName>
</protein>
<dbReference type="EMBL" id="WMBC01000011">
    <property type="protein sequence ID" value="MTD62100.1"/>
    <property type="molecule type" value="Genomic_DNA"/>
</dbReference>
<keyword evidence="3 6" id="KW-0326">Glycosidase</keyword>
<reference evidence="8 9" key="1">
    <citation type="submission" date="2019-11" db="EMBL/GenBank/DDBJ databases">
        <title>Draft genome sequence of Blautia luti DSM 14534T, isolated from human stool.</title>
        <authorList>
            <person name="Ortiz R."/>
            <person name="Melis-Arcos F."/>
            <person name="Covarrubias P."/>
            <person name="Cardenas J.P."/>
            <person name="Perez-Donoso J."/>
            <person name="Almonacid D."/>
        </authorList>
    </citation>
    <scope>NUCLEOTIDE SEQUENCE [LARGE SCALE GENOMIC DNA]</scope>
    <source>
        <strain evidence="8 9">DSM 14534</strain>
    </source>
</reference>
<accession>A0A844GN24</accession>
<dbReference type="GO" id="GO:0005975">
    <property type="term" value="P:carbohydrate metabolic process"/>
    <property type="evidence" value="ECO:0007669"/>
    <property type="project" value="InterPro"/>
</dbReference>
<dbReference type="CDD" id="cd18617">
    <property type="entry name" value="GH43_XynB-like"/>
    <property type="match status" value="1"/>
</dbReference>
<evidence type="ECO:0000256" key="4">
    <source>
        <dbReference type="PIRSR" id="PIRSR606710-1"/>
    </source>
</evidence>
<dbReference type="InterPro" id="IPR006710">
    <property type="entry name" value="Glyco_hydro_43"/>
</dbReference>
<gene>
    <name evidence="8" type="ORF">GKZ57_12805</name>
</gene>
<dbReference type="Proteomes" id="UP000437824">
    <property type="component" value="Unassembled WGS sequence"/>
</dbReference>